<proteinExistence type="predicted"/>
<sequence>MKKTILTLITAGTILSSCCNQGCKTDQETNPLLTKFETPYGVPPFDKIHNSDFMPAIKKAMQIQNERIQKIIDNKEAPTFENTIVALEKSGFELNQIDGIFSNLRSAVTNDSIDVIASELSPIMSRHGDQISFNEKLFQKVKVVYDQKNSLNLSEEDVRLLEKEYKGFVDGGANLSKEEKKKLSKINAELSLLSIQFGKNLLTETNAFSLIIDKEKDLSGLPESVRQGAAQTAKEMDKVGKWAFTLQKPSWIPFLTYADNRALREKLYKAMYNRGNNNNENDNKANIQKIVKLRAEKAKIMGFNNWSELCLEDRMAGKPIRVFDLLTQVWKPAIQRAKEEVTDMQKMIKKEKKNFKLESWDWWYYSEKVRKAKYDLDEEQIRPYFELNNVRNGAFMVANKLYGLKITEVKDIPVYHPEAKAYKVCEKDGSLVGILYTDFFPRASKRAGAWMTSYRKEYKNDKGERVAPIISIVCNFSKPVGNKPALLSYDEVTTLFHEFGHALHGLLSQCKYYSISGTSVERDFVELPSQVMEHWPAEAEVLAMYAKHYKTGEPMPKQLINKLVKSSTFNQGFATVEYIAASYLDMKYHTVKDANIKDVNKFETDQMRELGLIEEIIPRYRSTYFAHIFSGGYSSGYYSYLWAEVLDSDAFEAYKETGNIFDQTTALKFRQNILEQGGKRKAMDMYKGFRGKEPSIEPLLKNRGLL</sequence>
<evidence type="ECO:0000313" key="1">
    <source>
        <dbReference type="EMBL" id="QZE15457.1"/>
    </source>
</evidence>
<reference evidence="1" key="1">
    <citation type="submission" date="2021-08" db="EMBL/GenBank/DDBJ databases">
        <title>Novel anaerobic bacterium isolated from sea squirt in East Sea, Republic of Korea.</title>
        <authorList>
            <person name="Nguyen T.H."/>
            <person name="Li Z."/>
            <person name="Lee Y.-J."/>
            <person name="Ko J."/>
            <person name="Kim S.-G."/>
        </authorList>
    </citation>
    <scope>NUCLEOTIDE SEQUENCE</scope>
    <source>
        <strain evidence="1">KCTC 25031</strain>
    </source>
</reference>
<accession>A0AC61NIE4</accession>
<protein>
    <submittedName>
        <fullName evidence="1">M3 family metallopeptidase</fullName>
    </submittedName>
</protein>
<gene>
    <name evidence="1" type="ORF">K4L44_06385</name>
</gene>
<organism evidence="1 2">
    <name type="scientific">Halosquirtibacter laminarini</name>
    <dbReference type="NCBI Taxonomy" id="3374600"/>
    <lineage>
        <taxon>Bacteria</taxon>
        <taxon>Pseudomonadati</taxon>
        <taxon>Bacteroidota</taxon>
        <taxon>Bacteroidia</taxon>
        <taxon>Marinilabiliales</taxon>
        <taxon>Prolixibacteraceae</taxon>
        <taxon>Halosquirtibacter</taxon>
    </lineage>
</organism>
<name>A0AC61NIE4_9BACT</name>
<keyword evidence="2" id="KW-1185">Reference proteome</keyword>
<dbReference type="Proteomes" id="UP000826212">
    <property type="component" value="Chromosome"/>
</dbReference>
<evidence type="ECO:0000313" key="2">
    <source>
        <dbReference type="Proteomes" id="UP000826212"/>
    </source>
</evidence>
<dbReference type="EMBL" id="CP081303">
    <property type="protein sequence ID" value="QZE15457.1"/>
    <property type="molecule type" value="Genomic_DNA"/>
</dbReference>